<dbReference type="GO" id="GO:0051536">
    <property type="term" value="F:iron-sulfur cluster binding"/>
    <property type="evidence" value="ECO:0007669"/>
    <property type="project" value="UniProtKB-KW"/>
</dbReference>
<gene>
    <name evidence="7" type="ORF">JCM19231_1917</name>
</gene>
<comment type="similarity">
    <text evidence="6">Belongs to the radical SAM superfamily. Anaerobic sulfatase-maturating enzyme family.</text>
</comment>
<dbReference type="Proteomes" id="UP000031671">
    <property type="component" value="Unassembled WGS sequence"/>
</dbReference>
<reference evidence="7 8" key="1">
    <citation type="submission" date="2015-01" db="EMBL/GenBank/DDBJ databases">
        <title>Vibrio sp. C1 JCM 19231 whole genome shotgun sequence.</title>
        <authorList>
            <person name="Sawabe T."/>
            <person name="Meirelles P."/>
            <person name="Feng G."/>
            <person name="Sayaka M."/>
            <person name="Hattori M."/>
            <person name="Ohkuma M."/>
        </authorList>
    </citation>
    <scope>NUCLEOTIDE SEQUENCE [LARGE SCALE GENOMIC DNA]</scope>
    <source>
        <strain evidence="8">JCM 19231</strain>
    </source>
</reference>
<dbReference type="SUPFAM" id="SSF102114">
    <property type="entry name" value="Radical SAM enzymes"/>
    <property type="match status" value="1"/>
</dbReference>
<evidence type="ECO:0000256" key="6">
    <source>
        <dbReference type="ARBA" id="ARBA00023601"/>
    </source>
</evidence>
<keyword evidence="8" id="KW-1185">Reference proteome</keyword>
<evidence type="ECO:0000256" key="4">
    <source>
        <dbReference type="ARBA" id="ARBA00023004"/>
    </source>
</evidence>
<comment type="caution">
    <text evidence="7">The sequence shown here is derived from an EMBL/GenBank/DDBJ whole genome shotgun (WGS) entry which is preliminary data.</text>
</comment>
<keyword evidence="3" id="KW-0479">Metal-binding</keyword>
<dbReference type="GO" id="GO:0046872">
    <property type="term" value="F:metal ion binding"/>
    <property type="evidence" value="ECO:0007669"/>
    <property type="project" value="UniProtKB-KW"/>
</dbReference>
<dbReference type="PANTHER" id="PTHR43273:SF3">
    <property type="entry name" value="ANAEROBIC SULFATASE-MATURATING ENZYME HOMOLOG ASLB-RELATED"/>
    <property type="match status" value="1"/>
</dbReference>
<organism evidence="7 8">
    <name type="scientific">Vibrio ishigakensis</name>
    <dbReference type="NCBI Taxonomy" id="1481914"/>
    <lineage>
        <taxon>Bacteria</taxon>
        <taxon>Pseudomonadati</taxon>
        <taxon>Pseudomonadota</taxon>
        <taxon>Gammaproteobacteria</taxon>
        <taxon>Vibrionales</taxon>
        <taxon>Vibrionaceae</taxon>
        <taxon>Vibrio</taxon>
    </lineage>
</organism>
<dbReference type="InterPro" id="IPR023867">
    <property type="entry name" value="Sulphatase_maturase_rSAM"/>
</dbReference>
<evidence type="ECO:0000313" key="7">
    <source>
        <dbReference type="EMBL" id="GAM55101.1"/>
    </source>
</evidence>
<keyword evidence="5" id="KW-0411">Iron-sulfur</keyword>
<dbReference type="SFLD" id="SFLDS00029">
    <property type="entry name" value="Radical_SAM"/>
    <property type="match status" value="1"/>
</dbReference>
<dbReference type="GO" id="GO:0016491">
    <property type="term" value="F:oxidoreductase activity"/>
    <property type="evidence" value="ECO:0007669"/>
    <property type="project" value="InterPro"/>
</dbReference>
<comment type="cofactor">
    <cofactor evidence="1">
        <name>[4Fe-4S] cluster</name>
        <dbReference type="ChEBI" id="CHEBI:49883"/>
    </cofactor>
</comment>
<dbReference type="PANTHER" id="PTHR43273">
    <property type="entry name" value="ANAEROBIC SULFATASE-MATURATING ENZYME HOMOLOG ASLB-RELATED"/>
    <property type="match status" value="1"/>
</dbReference>
<keyword evidence="4" id="KW-0408">Iron</keyword>
<protein>
    <submittedName>
        <fullName evidence="7">Putative arylsulfatase regulatory protein</fullName>
    </submittedName>
</protein>
<dbReference type="EMBL" id="BBRZ01000010">
    <property type="protein sequence ID" value="GAM55101.1"/>
    <property type="molecule type" value="Genomic_DNA"/>
</dbReference>
<accession>A0A0B8NM10</accession>
<sequence>MTSINNNHTFNGSPIKRTHIMAKPIGAACNIDCTYCYYLSKQDLLEYKKGCTPKLNQAELENYIKIYIESHNAPEIIFSWQGGEPTLLAWNTSKPLLNCNRNIVLQGSQLRMTCKPTVFF</sequence>
<keyword evidence="2" id="KW-0949">S-adenosyl-L-methionine</keyword>
<evidence type="ECO:0000256" key="3">
    <source>
        <dbReference type="ARBA" id="ARBA00022723"/>
    </source>
</evidence>
<evidence type="ECO:0000313" key="8">
    <source>
        <dbReference type="Proteomes" id="UP000031671"/>
    </source>
</evidence>
<reference evidence="7 8" key="2">
    <citation type="submission" date="2015-01" db="EMBL/GenBank/DDBJ databases">
        <authorList>
            <consortium name="NBRP consortium"/>
            <person name="Sawabe T."/>
            <person name="Meirelles P."/>
            <person name="Feng G."/>
            <person name="Sayaka M."/>
            <person name="Hattori M."/>
            <person name="Ohkuma M."/>
        </authorList>
    </citation>
    <scope>NUCLEOTIDE SEQUENCE [LARGE SCALE GENOMIC DNA]</scope>
    <source>
        <strain evidence="8">JCM 19231</strain>
    </source>
</reference>
<dbReference type="AlphaFoldDB" id="A0A0B8NM10"/>
<evidence type="ECO:0000256" key="2">
    <source>
        <dbReference type="ARBA" id="ARBA00022691"/>
    </source>
</evidence>
<dbReference type="InterPro" id="IPR013785">
    <property type="entry name" value="Aldolase_TIM"/>
</dbReference>
<dbReference type="Gene3D" id="3.20.20.70">
    <property type="entry name" value="Aldolase class I"/>
    <property type="match status" value="1"/>
</dbReference>
<evidence type="ECO:0000256" key="5">
    <source>
        <dbReference type="ARBA" id="ARBA00023014"/>
    </source>
</evidence>
<dbReference type="InterPro" id="IPR007197">
    <property type="entry name" value="rSAM"/>
</dbReference>
<proteinExistence type="inferred from homology"/>
<dbReference type="InterPro" id="IPR058240">
    <property type="entry name" value="rSAM_sf"/>
</dbReference>
<name>A0A0B8NM10_9VIBR</name>
<evidence type="ECO:0000256" key="1">
    <source>
        <dbReference type="ARBA" id="ARBA00001966"/>
    </source>
</evidence>